<evidence type="ECO:0000256" key="1">
    <source>
        <dbReference type="SAM" id="MobiDB-lite"/>
    </source>
</evidence>
<accession>A0AA39NXX5</accession>
<name>A0AA39NXX5_9AGAR</name>
<gene>
    <name evidence="2" type="ORF">IW261DRAFT_1423532</name>
</gene>
<reference evidence="2" key="1">
    <citation type="submission" date="2023-06" db="EMBL/GenBank/DDBJ databases">
        <authorList>
            <consortium name="Lawrence Berkeley National Laboratory"/>
            <person name="Ahrendt S."/>
            <person name="Sahu N."/>
            <person name="Indic B."/>
            <person name="Wong-Bajracharya J."/>
            <person name="Merenyi Z."/>
            <person name="Ke H.-M."/>
            <person name="Monk M."/>
            <person name="Kocsube S."/>
            <person name="Drula E."/>
            <person name="Lipzen A."/>
            <person name="Balint B."/>
            <person name="Henrissat B."/>
            <person name="Andreopoulos B."/>
            <person name="Martin F.M."/>
            <person name="Harder C.B."/>
            <person name="Rigling D."/>
            <person name="Ford K.L."/>
            <person name="Foster G.D."/>
            <person name="Pangilinan J."/>
            <person name="Papanicolaou A."/>
            <person name="Barry K."/>
            <person name="LaButti K."/>
            <person name="Viragh M."/>
            <person name="Koriabine M."/>
            <person name="Yan M."/>
            <person name="Riley R."/>
            <person name="Champramary S."/>
            <person name="Plett K.L."/>
            <person name="Tsai I.J."/>
            <person name="Slot J."/>
            <person name="Sipos G."/>
            <person name="Plett J."/>
            <person name="Nagy L.G."/>
            <person name="Grigoriev I.V."/>
        </authorList>
    </citation>
    <scope>NUCLEOTIDE SEQUENCE</scope>
    <source>
        <strain evidence="2">ICMP 16352</strain>
    </source>
</reference>
<organism evidence="2 3">
    <name type="scientific">Armillaria novae-zelandiae</name>
    <dbReference type="NCBI Taxonomy" id="153914"/>
    <lineage>
        <taxon>Eukaryota</taxon>
        <taxon>Fungi</taxon>
        <taxon>Dikarya</taxon>
        <taxon>Basidiomycota</taxon>
        <taxon>Agaricomycotina</taxon>
        <taxon>Agaricomycetes</taxon>
        <taxon>Agaricomycetidae</taxon>
        <taxon>Agaricales</taxon>
        <taxon>Marasmiineae</taxon>
        <taxon>Physalacriaceae</taxon>
        <taxon>Armillaria</taxon>
    </lineage>
</organism>
<dbReference type="AlphaFoldDB" id="A0AA39NXX5"/>
<proteinExistence type="predicted"/>
<dbReference type="Proteomes" id="UP001175227">
    <property type="component" value="Unassembled WGS sequence"/>
</dbReference>
<evidence type="ECO:0000313" key="2">
    <source>
        <dbReference type="EMBL" id="KAK0473614.1"/>
    </source>
</evidence>
<protein>
    <submittedName>
        <fullName evidence="2">Uncharacterized protein</fullName>
    </submittedName>
</protein>
<evidence type="ECO:0000313" key="3">
    <source>
        <dbReference type="Proteomes" id="UP001175227"/>
    </source>
</evidence>
<dbReference type="EMBL" id="JAUEPR010000032">
    <property type="protein sequence ID" value="KAK0473614.1"/>
    <property type="molecule type" value="Genomic_DNA"/>
</dbReference>
<feature type="compositionally biased region" description="Acidic residues" evidence="1">
    <location>
        <begin position="119"/>
        <end position="136"/>
    </location>
</feature>
<feature type="region of interest" description="Disordered" evidence="1">
    <location>
        <begin position="101"/>
        <end position="161"/>
    </location>
</feature>
<comment type="caution">
    <text evidence="2">The sequence shown here is derived from an EMBL/GenBank/DDBJ whole genome shotgun (WGS) entry which is preliminary data.</text>
</comment>
<keyword evidence="3" id="KW-1185">Reference proteome</keyword>
<sequence length="220" mass="24195">MDQRIKQSVVLGFDSTVNWGVVGQASWPEFLAFFYPERVAKIVEERGMTSTPSNLMVPYDPNYPAIDSMVQPPPPSPPGTPEAFDNDVPLYIDLSNYDSKDSDMVSVSDNKDTDTVMTLDEDDGDVDTEMSSDEDDRGPSDDSPSLGPHQNDDDDDKGDGVSVTAVYGFAEETDKVMETRPSDTATLKGHWLTFICYDGENNEVGWKSFELSELEAPGAL</sequence>
<feature type="compositionally biased region" description="Basic and acidic residues" evidence="1">
    <location>
        <begin position="101"/>
        <end position="114"/>
    </location>
</feature>